<dbReference type="Proteomes" id="UP000502005">
    <property type="component" value="Chromosome"/>
</dbReference>
<accession>A0A6B9G4C9</accession>
<name>A0A6B9G4C9_PANCY</name>
<dbReference type="AlphaFoldDB" id="A0A6B9G4C9"/>
<sequence>MKMTKVNKAVVKIQKAIDELEKAIITKDMKVLSVSSVSQLSKFKETFSIILTIIKSDNIPPKNERVIGISRIIVDQWPFDLELGSILIDAEQAYKEI</sequence>
<dbReference type="EMBL" id="CP024768">
    <property type="protein sequence ID" value="QGY27419.1"/>
    <property type="molecule type" value="Genomic_DNA"/>
</dbReference>
<gene>
    <name evidence="1" type="ORF">CUN67_00025</name>
</gene>
<protein>
    <submittedName>
        <fullName evidence="1">Uncharacterized protein</fullName>
    </submittedName>
</protein>
<organism evidence="1 2">
    <name type="scientific">Pantoea cypripedii</name>
    <name type="common">Pectobacterium cypripedii</name>
    <name type="synonym">Erwinia cypripedii</name>
    <dbReference type="NCBI Taxonomy" id="55209"/>
    <lineage>
        <taxon>Bacteria</taxon>
        <taxon>Pseudomonadati</taxon>
        <taxon>Pseudomonadota</taxon>
        <taxon>Gammaproteobacteria</taxon>
        <taxon>Enterobacterales</taxon>
        <taxon>Erwiniaceae</taxon>
        <taxon>Pantoea</taxon>
    </lineage>
</organism>
<evidence type="ECO:0000313" key="1">
    <source>
        <dbReference type="EMBL" id="QGY27419.1"/>
    </source>
</evidence>
<proteinExistence type="predicted"/>
<reference evidence="1 2" key="1">
    <citation type="submission" date="2017-11" db="EMBL/GenBank/DDBJ databases">
        <title>Genome sequence of Pantoea cypripedii NE1.</title>
        <authorList>
            <person name="Nascimento F.X."/>
        </authorList>
    </citation>
    <scope>NUCLEOTIDE SEQUENCE [LARGE SCALE GENOMIC DNA]</scope>
    <source>
        <strain evidence="1 2">NE1</strain>
    </source>
</reference>
<evidence type="ECO:0000313" key="2">
    <source>
        <dbReference type="Proteomes" id="UP000502005"/>
    </source>
</evidence>